<proteinExistence type="predicted"/>
<sequence>MTLPQRMSLYTFRIKCDYTTMLQLGNGIGIGKRYRWSREHLYRNDLMWVLHMRADSSPQFSKDYLLVEYSIRGRENSGDGFGDPDYTFSEKKQLKKEACTKAQCRWSGRRLIEFALSGPTPFINNLRNLFMENDTVARKSLEKLRQLGRHSDVSRILEGFATAKNMLVARFTQYTAFLSKPPWSLVGLLGYLLPGSNQKDAIVRSRALAGNMLHLYDSKSPQLGNVGDVGKKFFQEHRAALTRWSKGLDHFMQQSLFRQLVGWSASLLVMKRLEAKHHLVHAPCYVVSR</sequence>
<dbReference type="EMBL" id="CAMXCT010001946">
    <property type="protein sequence ID" value="CAI3994380.1"/>
    <property type="molecule type" value="Genomic_DNA"/>
</dbReference>
<reference evidence="2" key="2">
    <citation type="submission" date="2024-04" db="EMBL/GenBank/DDBJ databases">
        <authorList>
            <person name="Chen Y."/>
            <person name="Shah S."/>
            <person name="Dougan E. K."/>
            <person name="Thang M."/>
            <person name="Chan C."/>
        </authorList>
    </citation>
    <scope>NUCLEOTIDE SEQUENCE [LARGE SCALE GENOMIC DNA]</scope>
</reference>
<keyword evidence="3" id="KW-1185">Reference proteome</keyword>
<accession>A0A9P1CMN9</accession>
<evidence type="ECO:0000313" key="3">
    <source>
        <dbReference type="Proteomes" id="UP001152797"/>
    </source>
</evidence>
<organism evidence="1">
    <name type="scientific">Cladocopium goreaui</name>
    <dbReference type="NCBI Taxonomy" id="2562237"/>
    <lineage>
        <taxon>Eukaryota</taxon>
        <taxon>Sar</taxon>
        <taxon>Alveolata</taxon>
        <taxon>Dinophyceae</taxon>
        <taxon>Suessiales</taxon>
        <taxon>Symbiodiniaceae</taxon>
        <taxon>Cladocopium</taxon>
    </lineage>
</organism>
<gene>
    <name evidence="1" type="ORF">C1SCF055_LOCUS21028</name>
</gene>
<dbReference type="EMBL" id="CAMXCT030001946">
    <property type="protein sequence ID" value="CAL4781692.1"/>
    <property type="molecule type" value="Genomic_DNA"/>
</dbReference>
<protein>
    <submittedName>
        <fullName evidence="1">Uncharacterized protein</fullName>
    </submittedName>
</protein>
<dbReference type="Proteomes" id="UP001152797">
    <property type="component" value="Unassembled WGS sequence"/>
</dbReference>
<dbReference type="OrthoDB" id="447122at2759"/>
<evidence type="ECO:0000313" key="2">
    <source>
        <dbReference type="EMBL" id="CAL1147755.1"/>
    </source>
</evidence>
<name>A0A9P1CMN9_9DINO</name>
<comment type="caution">
    <text evidence="1">The sequence shown here is derived from an EMBL/GenBank/DDBJ whole genome shotgun (WGS) entry which is preliminary data.</text>
</comment>
<dbReference type="EMBL" id="CAMXCT020001946">
    <property type="protein sequence ID" value="CAL1147755.1"/>
    <property type="molecule type" value="Genomic_DNA"/>
</dbReference>
<reference evidence="1" key="1">
    <citation type="submission" date="2022-10" db="EMBL/GenBank/DDBJ databases">
        <authorList>
            <person name="Chen Y."/>
            <person name="Dougan E. K."/>
            <person name="Chan C."/>
            <person name="Rhodes N."/>
            <person name="Thang M."/>
        </authorList>
    </citation>
    <scope>NUCLEOTIDE SEQUENCE</scope>
</reference>
<evidence type="ECO:0000313" key="1">
    <source>
        <dbReference type="EMBL" id="CAI3994380.1"/>
    </source>
</evidence>
<dbReference type="AlphaFoldDB" id="A0A9P1CMN9"/>